<feature type="compositionally biased region" description="Low complexity" evidence="1">
    <location>
        <begin position="83"/>
        <end position="97"/>
    </location>
</feature>
<feature type="compositionally biased region" description="Low complexity" evidence="1">
    <location>
        <begin position="37"/>
        <end position="50"/>
    </location>
</feature>
<accession>A0A1X6P6I3</accession>
<dbReference type="EMBL" id="KV918875">
    <property type="protein sequence ID" value="OSX76243.1"/>
    <property type="molecule type" value="Genomic_DNA"/>
</dbReference>
<evidence type="ECO:0000313" key="2">
    <source>
        <dbReference type="EMBL" id="OSX76243.1"/>
    </source>
</evidence>
<gene>
    <name evidence="2" type="ORF">BU14_0202s0030</name>
</gene>
<keyword evidence="3" id="KW-1185">Reference proteome</keyword>
<feature type="region of interest" description="Disordered" evidence="1">
    <location>
        <begin position="1"/>
        <end position="154"/>
    </location>
</feature>
<organism evidence="2 3">
    <name type="scientific">Porphyra umbilicalis</name>
    <name type="common">Purple laver</name>
    <name type="synonym">Red alga</name>
    <dbReference type="NCBI Taxonomy" id="2786"/>
    <lineage>
        <taxon>Eukaryota</taxon>
        <taxon>Rhodophyta</taxon>
        <taxon>Bangiophyceae</taxon>
        <taxon>Bangiales</taxon>
        <taxon>Bangiaceae</taxon>
        <taxon>Porphyra</taxon>
    </lineage>
</organism>
<feature type="compositionally biased region" description="Gly residues" evidence="1">
    <location>
        <begin position="139"/>
        <end position="150"/>
    </location>
</feature>
<dbReference type="Proteomes" id="UP000218209">
    <property type="component" value="Unassembled WGS sequence"/>
</dbReference>
<evidence type="ECO:0000256" key="1">
    <source>
        <dbReference type="SAM" id="MobiDB-lite"/>
    </source>
</evidence>
<proteinExistence type="predicted"/>
<sequence length="270" mass="27235">MTAGNDLADAPSRFPMRAPPWPRPPPPTRSAIEPSVADAATTAKAPTASALSIPTATLRTPPDGLRTRGRPAGAYTLPRRLSPRGAPTPGAVRAPPRARTPPPPPPVAVTRAPPPHPILARPPVQHWGGPGVAPRRPAGGDGPRAGGARGAGAVQPPTCGRAMAGGRCRAAAAAGRWGLGRLDVVGGGARLDHPHRHDGRRRGQRRGGAPAATASGGGRLWRGHPQHAAAQGVPDGRAPGRRGRDRVGAAAVCGELVGTIVASASAPPLV</sequence>
<reference evidence="2 3" key="1">
    <citation type="submission" date="2017-03" db="EMBL/GenBank/DDBJ databases">
        <title>WGS assembly of Porphyra umbilicalis.</title>
        <authorList>
            <person name="Brawley S.H."/>
            <person name="Blouin N.A."/>
            <person name="Ficko-Blean E."/>
            <person name="Wheeler G.L."/>
            <person name="Lohr M."/>
            <person name="Goodson H.V."/>
            <person name="Jenkins J.W."/>
            <person name="Blaby-Haas C.E."/>
            <person name="Helliwell K.E."/>
            <person name="Chan C."/>
            <person name="Marriage T."/>
            <person name="Bhattacharya D."/>
            <person name="Klein A.S."/>
            <person name="Badis Y."/>
            <person name="Brodie J."/>
            <person name="Cao Y."/>
            <person name="Collen J."/>
            <person name="Dittami S.M."/>
            <person name="Gachon C.M."/>
            <person name="Green B.R."/>
            <person name="Karpowicz S."/>
            <person name="Kim J.W."/>
            <person name="Kudahl U."/>
            <person name="Lin S."/>
            <person name="Michel G."/>
            <person name="Mittag M."/>
            <person name="Olson B.J."/>
            <person name="Pangilinan J."/>
            <person name="Peng Y."/>
            <person name="Qiu H."/>
            <person name="Shu S."/>
            <person name="Singer J.T."/>
            <person name="Smith A.G."/>
            <person name="Sprecher B.N."/>
            <person name="Wagner V."/>
            <person name="Wang W."/>
            <person name="Wang Z.-Y."/>
            <person name="Yan J."/>
            <person name="Yarish C."/>
            <person name="Zoeuner-Riek S."/>
            <person name="Zhuang Y."/>
            <person name="Zou Y."/>
            <person name="Lindquist E.A."/>
            <person name="Grimwood J."/>
            <person name="Barry K."/>
            <person name="Rokhsar D.S."/>
            <person name="Schmutz J."/>
            <person name="Stiller J.W."/>
            <person name="Grossman A.R."/>
            <person name="Prochnik S.E."/>
        </authorList>
    </citation>
    <scope>NUCLEOTIDE SEQUENCE [LARGE SCALE GENOMIC DNA]</scope>
    <source>
        <strain evidence="2">4086291</strain>
    </source>
</reference>
<dbReference type="AlphaFoldDB" id="A0A1X6P6I3"/>
<name>A0A1X6P6I3_PORUM</name>
<feature type="compositionally biased region" description="Basic residues" evidence="1">
    <location>
        <begin position="193"/>
        <end position="205"/>
    </location>
</feature>
<protein>
    <submittedName>
        <fullName evidence="2">Uncharacterized protein</fullName>
    </submittedName>
</protein>
<feature type="region of interest" description="Disordered" evidence="1">
    <location>
        <begin position="187"/>
        <end position="246"/>
    </location>
</feature>
<feature type="compositionally biased region" description="Pro residues" evidence="1">
    <location>
        <begin position="17"/>
        <end position="28"/>
    </location>
</feature>
<feature type="compositionally biased region" description="Pro residues" evidence="1">
    <location>
        <begin position="98"/>
        <end position="117"/>
    </location>
</feature>
<evidence type="ECO:0000313" key="3">
    <source>
        <dbReference type="Proteomes" id="UP000218209"/>
    </source>
</evidence>